<protein>
    <submittedName>
        <fullName evidence="2">Uncharacterized protein</fullName>
    </submittedName>
</protein>
<accession>A0ABV6QJ15</accession>
<dbReference type="EMBL" id="JBHLTC010000012">
    <property type="protein sequence ID" value="MFC0624626.1"/>
    <property type="molecule type" value="Genomic_DNA"/>
</dbReference>
<gene>
    <name evidence="2" type="ORF">ACFFGN_11180</name>
</gene>
<feature type="chain" id="PRO_5047420181" evidence="1">
    <location>
        <begin position="19"/>
        <end position="40"/>
    </location>
</feature>
<proteinExistence type="predicted"/>
<reference evidence="2 3" key="1">
    <citation type="submission" date="2024-09" db="EMBL/GenBank/DDBJ databases">
        <authorList>
            <person name="Sun Q."/>
            <person name="Mori K."/>
        </authorList>
    </citation>
    <scope>NUCLEOTIDE SEQUENCE [LARGE SCALE GENOMIC DNA]</scope>
    <source>
        <strain evidence="2 3">CGMCC 1.15906</strain>
    </source>
</reference>
<name>A0ABV6QJ15_9ACTN</name>
<keyword evidence="1" id="KW-0732">Signal</keyword>
<evidence type="ECO:0000256" key="1">
    <source>
        <dbReference type="SAM" id="SignalP"/>
    </source>
</evidence>
<sequence length="40" mass="4040">MFATATFAFLSGSSLPGAAVCTSGSFAETLKTLPDTGARR</sequence>
<dbReference type="Proteomes" id="UP001589890">
    <property type="component" value="Unassembled WGS sequence"/>
</dbReference>
<keyword evidence="3" id="KW-1185">Reference proteome</keyword>
<evidence type="ECO:0000313" key="2">
    <source>
        <dbReference type="EMBL" id="MFC0624626.1"/>
    </source>
</evidence>
<dbReference type="RefSeq" id="WP_380046191.1">
    <property type="nucleotide sequence ID" value="NZ_JBHLTC010000012.1"/>
</dbReference>
<organism evidence="2 3">
    <name type="scientific">Kribbella deserti</name>
    <dbReference type="NCBI Taxonomy" id="1926257"/>
    <lineage>
        <taxon>Bacteria</taxon>
        <taxon>Bacillati</taxon>
        <taxon>Actinomycetota</taxon>
        <taxon>Actinomycetes</taxon>
        <taxon>Propionibacteriales</taxon>
        <taxon>Kribbellaceae</taxon>
        <taxon>Kribbella</taxon>
    </lineage>
</organism>
<comment type="caution">
    <text evidence="2">The sequence shown here is derived from an EMBL/GenBank/DDBJ whole genome shotgun (WGS) entry which is preliminary data.</text>
</comment>
<feature type="signal peptide" evidence="1">
    <location>
        <begin position="1"/>
        <end position="18"/>
    </location>
</feature>
<evidence type="ECO:0000313" key="3">
    <source>
        <dbReference type="Proteomes" id="UP001589890"/>
    </source>
</evidence>